<proteinExistence type="predicted"/>
<evidence type="ECO:0000313" key="2">
    <source>
        <dbReference type="EMBL" id="MFC4622015.1"/>
    </source>
</evidence>
<protein>
    <recommendedName>
        <fullName evidence="4">Tfp pilus assembly protein PilX</fullName>
    </recommendedName>
</protein>
<keyword evidence="3" id="KW-1185">Reference proteome</keyword>
<comment type="caution">
    <text evidence="2">The sequence shown here is derived from an EMBL/GenBank/DDBJ whole genome shotgun (WGS) entry which is preliminary data.</text>
</comment>
<organism evidence="2 3">
    <name type="scientific">Comamonas nitrativorans</name>
    <dbReference type="NCBI Taxonomy" id="108437"/>
    <lineage>
        <taxon>Bacteria</taxon>
        <taxon>Pseudomonadati</taxon>
        <taxon>Pseudomonadota</taxon>
        <taxon>Betaproteobacteria</taxon>
        <taxon>Burkholderiales</taxon>
        <taxon>Comamonadaceae</taxon>
        <taxon>Comamonas</taxon>
    </lineage>
</organism>
<dbReference type="EMBL" id="JBHSEW010000005">
    <property type="protein sequence ID" value="MFC4622015.1"/>
    <property type="molecule type" value="Genomic_DNA"/>
</dbReference>
<keyword evidence="1" id="KW-0812">Transmembrane</keyword>
<sequence length="226" mass="24313">MSFFSQPILAFRRCRRQQIRRQHGVILIVALMVMVILFIGAAAVVKSMNTSMVNAGNLAFRRDMVNQGELVLADLMSRMQPGGTLDNLGGSSNASLNYSAVMLPGNAEGIPEALLDDTKFATRGSANNDITENTAGLDDAIKAGLRGTTIRYLIERLCEDAGEFSQAESKNYCIRSSAAGGGENAGMLTGGPKLDVPTNIVYRVNIRVTGPRDTQVFIQASIIKPE</sequence>
<name>A0ABV9GZ55_9BURK</name>
<evidence type="ECO:0000313" key="3">
    <source>
        <dbReference type="Proteomes" id="UP001595967"/>
    </source>
</evidence>
<accession>A0ABV9GZ55</accession>
<gene>
    <name evidence="2" type="ORF">ACFO3A_07260</name>
</gene>
<reference evidence="3" key="1">
    <citation type="journal article" date="2019" name="Int. J. Syst. Evol. Microbiol.">
        <title>The Global Catalogue of Microorganisms (GCM) 10K type strain sequencing project: providing services to taxonomists for standard genome sequencing and annotation.</title>
        <authorList>
            <consortium name="The Broad Institute Genomics Platform"/>
            <consortium name="The Broad Institute Genome Sequencing Center for Infectious Disease"/>
            <person name="Wu L."/>
            <person name="Ma J."/>
        </authorList>
    </citation>
    <scope>NUCLEOTIDE SEQUENCE [LARGE SCALE GENOMIC DNA]</scope>
    <source>
        <strain evidence="3">JCM 11650</strain>
    </source>
</reference>
<evidence type="ECO:0008006" key="4">
    <source>
        <dbReference type="Google" id="ProtNLM"/>
    </source>
</evidence>
<dbReference type="Proteomes" id="UP001595967">
    <property type="component" value="Unassembled WGS sequence"/>
</dbReference>
<keyword evidence="1" id="KW-0472">Membrane</keyword>
<evidence type="ECO:0000256" key="1">
    <source>
        <dbReference type="SAM" id="Phobius"/>
    </source>
</evidence>
<dbReference type="RefSeq" id="WP_377725256.1">
    <property type="nucleotide sequence ID" value="NZ_JBHSEW010000005.1"/>
</dbReference>
<feature type="transmembrane region" description="Helical" evidence="1">
    <location>
        <begin position="25"/>
        <end position="45"/>
    </location>
</feature>
<keyword evidence="1" id="KW-1133">Transmembrane helix</keyword>